<comment type="caution">
    <text evidence="1">The sequence shown here is derived from an EMBL/GenBank/DDBJ whole genome shotgun (WGS) entry which is preliminary data.</text>
</comment>
<sequence length="99" mass="11073">MRIKQINYSLLLVNSTMTSTCSLTEEQYKHTHRLCIDLFKNHVYVSMCGPGDLGKLQTLLGLAVLVVLVIPPNGKYICVGACGPGAFRRFIFLTFYVCK</sequence>
<name>A0A9D3WU34_9SAUR</name>
<accession>A0A9D3WU34</accession>
<proteinExistence type="predicted"/>
<dbReference type="Proteomes" id="UP000827986">
    <property type="component" value="Unassembled WGS sequence"/>
</dbReference>
<protein>
    <submittedName>
        <fullName evidence="1">Uncharacterized protein</fullName>
    </submittedName>
</protein>
<reference evidence="1" key="1">
    <citation type="submission" date="2021-09" db="EMBL/GenBank/DDBJ databases">
        <title>The genome of Mauremys mutica provides insights into the evolution of semi-aquatic lifestyle.</title>
        <authorList>
            <person name="Gong S."/>
            <person name="Gao Y."/>
        </authorList>
    </citation>
    <scope>NUCLEOTIDE SEQUENCE</scope>
    <source>
        <strain evidence="1">MM-2020</strain>
        <tissue evidence="1">Muscle</tissue>
    </source>
</reference>
<gene>
    <name evidence="1" type="ORF">KIL84_015825</name>
</gene>
<dbReference type="EMBL" id="JAHDVG010000487">
    <property type="protein sequence ID" value="KAH1166653.1"/>
    <property type="molecule type" value="Genomic_DNA"/>
</dbReference>
<keyword evidence="2" id="KW-1185">Reference proteome</keyword>
<organism evidence="1 2">
    <name type="scientific">Mauremys mutica</name>
    <name type="common">yellowpond turtle</name>
    <dbReference type="NCBI Taxonomy" id="74926"/>
    <lineage>
        <taxon>Eukaryota</taxon>
        <taxon>Metazoa</taxon>
        <taxon>Chordata</taxon>
        <taxon>Craniata</taxon>
        <taxon>Vertebrata</taxon>
        <taxon>Euteleostomi</taxon>
        <taxon>Archelosauria</taxon>
        <taxon>Testudinata</taxon>
        <taxon>Testudines</taxon>
        <taxon>Cryptodira</taxon>
        <taxon>Durocryptodira</taxon>
        <taxon>Testudinoidea</taxon>
        <taxon>Geoemydidae</taxon>
        <taxon>Geoemydinae</taxon>
        <taxon>Mauremys</taxon>
    </lineage>
</organism>
<evidence type="ECO:0000313" key="2">
    <source>
        <dbReference type="Proteomes" id="UP000827986"/>
    </source>
</evidence>
<dbReference type="AlphaFoldDB" id="A0A9D3WU34"/>
<evidence type="ECO:0000313" key="1">
    <source>
        <dbReference type="EMBL" id="KAH1166653.1"/>
    </source>
</evidence>